<feature type="domain" description="SH3" evidence="5">
    <location>
        <begin position="422"/>
        <end position="481"/>
    </location>
</feature>
<feature type="coiled-coil region" evidence="3">
    <location>
        <begin position="183"/>
        <end position="210"/>
    </location>
</feature>
<dbReference type="EMBL" id="JACMSC010000016">
    <property type="protein sequence ID" value="KAG6480600.1"/>
    <property type="molecule type" value="Genomic_DNA"/>
</dbReference>
<keyword evidence="1 2" id="KW-0728">SH3 domain</keyword>
<feature type="region of interest" description="Disordered" evidence="4">
    <location>
        <begin position="267"/>
        <end position="323"/>
    </location>
</feature>
<feature type="compositionally biased region" description="Basic and acidic residues" evidence="4">
    <location>
        <begin position="308"/>
        <end position="323"/>
    </location>
</feature>
<dbReference type="OrthoDB" id="19092at2759"/>
<evidence type="ECO:0000256" key="3">
    <source>
        <dbReference type="SAM" id="Coils"/>
    </source>
</evidence>
<evidence type="ECO:0000256" key="2">
    <source>
        <dbReference type="PROSITE-ProRule" id="PRU00192"/>
    </source>
</evidence>
<name>A0A8J5KA46_ZINOF</name>
<dbReference type="PANTHER" id="PTHR14167:SF30">
    <property type="entry name" value="SH3 DOMAIN-CONTAINING PROTEIN 1"/>
    <property type="match status" value="1"/>
</dbReference>
<evidence type="ECO:0000313" key="6">
    <source>
        <dbReference type="EMBL" id="KAG6480600.1"/>
    </source>
</evidence>
<protein>
    <recommendedName>
        <fullName evidence="5">SH3 domain-containing protein</fullName>
    </recommendedName>
</protein>
<evidence type="ECO:0000313" key="7">
    <source>
        <dbReference type="Proteomes" id="UP000734854"/>
    </source>
</evidence>
<dbReference type="PANTHER" id="PTHR14167">
    <property type="entry name" value="SH3 DOMAIN-CONTAINING"/>
    <property type="match status" value="1"/>
</dbReference>
<dbReference type="PROSITE" id="PS50002">
    <property type="entry name" value="SH3"/>
    <property type="match status" value="1"/>
</dbReference>
<keyword evidence="3" id="KW-0175">Coiled coil</keyword>
<gene>
    <name evidence="6" type="ORF">ZIOFF_057184</name>
</gene>
<dbReference type="SMART" id="SM00326">
    <property type="entry name" value="SH3"/>
    <property type="match status" value="1"/>
</dbReference>
<dbReference type="Proteomes" id="UP000734854">
    <property type="component" value="Unassembled WGS sequence"/>
</dbReference>
<organism evidence="6 7">
    <name type="scientific">Zingiber officinale</name>
    <name type="common">Ginger</name>
    <name type="synonym">Amomum zingiber</name>
    <dbReference type="NCBI Taxonomy" id="94328"/>
    <lineage>
        <taxon>Eukaryota</taxon>
        <taxon>Viridiplantae</taxon>
        <taxon>Streptophyta</taxon>
        <taxon>Embryophyta</taxon>
        <taxon>Tracheophyta</taxon>
        <taxon>Spermatophyta</taxon>
        <taxon>Magnoliopsida</taxon>
        <taxon>Liliopsida</taxon>
        <taxon>Zingiberales</taxon>
        <taxon>Zingiberaceae</taxon>
        <taxon>Zingiber</taxon>
    </lineage>
</organism>
<feature type="compositionally biased region" description="Polar residues" evidence="4">
    <location>
        <begin position="268"/>
        <end position="278"/>
    </location>
</feature>
<evidence type="ECO:0000256" key="1">
    <source>
        <dbReference type="ARBA" id="ARBA00022443"/>
    </source>
</evidence>
<evidence type="ECO:0000256" key="4">
    <source>
        <dbReference type="SAM" id="MobiDB-lite"/>
    </source>
</evidence>
<dbReference type="Pfam" id="PF14604">
    <property type="entry name" value="SH3_9"/>
    <property type="match status" value="1"/>
</dbReference>
<reference evidence="6 7" key="1">
    <citation type="submission" date="2020-08" db="EMBL/GenBank/DDBJ databases">
        <title>Plant Genome Project.</title>
        <authorList>
            <person name="Zhang R.-G."/>
        </authorList>
    </citation>
    <scope>NUCLEOTIDE SEQUENCE [LARGE SCALE GENOMIC DNA]</scope>
    <source>
        <tissue evidence="6">Rhizome</tissue>
    </source>
</reference>
<feature type="region of interest" description="Disordered" evidence="4">
    <location>
        <begin position="352"/>
        <end position="392"/>
    </location>
</feature>
<evidence type="ECO:0000259" key="5">
    <source>
        <dbReference type="PROSITE" id="PS50002"/>
    </source>
</evidence>
<sequence>MEAIRKQASKLREQVAKQQQAVFKQITGRFGHDFSLVDESELQCHQKLQTLNASTKAAKRLQRDIVRGVEAYIAISSKQVEIVKKLAEDCCKYGTEYQDFGYPLANATLDFGTSHILMEKERNNLLRMLGDQVYEPIRTMIMGAPLEDARFLTYRYERIRQDAEAQTAEVVRRQLKFKEVGATADVSAKLQNAESKLSELKTTLSALGREATAAMMAVESEQQQITFKGLLTMVEAERTYHHNVADILDKLHDEMVQTKENNELLRHTATSEPVQSQSGKEDFKTSWSHSDPETQTATTDSQTAMEDFNTRHYPDEVKKEAAKTEVVESRAGTEDFKTSQPHHESLTHTTITKTVQSQTGKENCNTSRSEGESVTQTLPSNIDSQNEAMTQDTITETMQTQTKDRDPKKIKPGDPAVNGQHPMYFVAQVIHPFDAQTDGELNLSVDDYVVVRQVAPNGWSEGECKGKAGWFPSAYVERRDKAPASKVMDTHLLT</sequence>
<keyword evidence="7" id="KW-1185">Reference proteome</keyword>
<feature type="compositionally biased region" description="Polar residues" evidence="4">
    <location>
        <begin position="285"/>
        <end position="304"/>
    </location>
</feature>
<dbReference type="InterPro" id="IPR050384">
    <property type="entry name" value="Endophilin_SH3RF"/>
</dbReference>
<dbReference type="InterPro" id="IPR001452">
    <property type="entry name" value="SH3_domain"/>
</dbReference>
<comment type="caution">
    <text evidence="6">The sequence shown here is derived from an EMBL/GenBank/DDBJ whole genome shotgun (WGS) entry which is preliminary data.</text>
</comment>
<proteinExistence type="predicted"/>
<accession>A0A8J5KA46</accession>
<dbReference type="AlphaFoldDB" id="A0A8J5KA46"/>